<dbReference type="AlphaFoldDB" id="A0A3F3PL83"/>
<proteinExistence type="predicted"/>
<dbReference type="EMBL" id="KZ852087">
    <property type="protein sequence ID" value="RDH27583.1"/>
    <property type="molecule type" value="Genomic_DNA"/>
</dbReference>
<sequence length="73" mass="7922">MGCAAQFVFFFVVNGTSPTDGASGDVLGWRSPGARFVTALPIFICFASEYTEYSLRPALVLWSRGVTNVEARL</sequence>
<evidence type="ECO:0000313" key="1">
    <source>
        <dbReference type="EMBL" id="RDH27583.1"/>
    </source>
</evidence>
<organism evidence="1 2">
    <name type="scientific">Aspergillus welwitschiae</name>
    <dbReference type="NCBI Taxonomy" id="1341132"/>
    <lineage>
        <taxon>Eukaryota</taxon>
        <taxon>Fungi</taxon>
        <taxon>Dikarya</taxon>
        <taxon>Ascomycota</taxon>
        <taxon>Pezizomycotina</taxon>
        <taxon>Eurotiomycetes</taxon>
        <taxon>Eurotiomycetidae</taxon>
        <taxon>Eurotiales</taxon>
        <taxon>Aspergillaceae</taxon>
        <taxon>Aspergillus</taxon>
        <taxon>Aspergillus subgen. Circumdati</taxon>
    </lineage>
</organism>
<keyword evidence="2" id="KW-1185">Reference proteome</keyword>
<dbReference type="GeneID" id="38136525"/>
<protein>
    <submittedName>
        <fullName evidence="1">Uncharacterized protein</fullName>
    </submittedName>
</protein>
<dbReference type="Proteomes" id="UP000253729">
    <property type="component" value="Unassembled WGS sequence"/>
</dbReference>
<reference evidence="1 2" key="1">
    <citation type="submission" date="2018-07" db="EMBL/GenBank/DDBJ databases">
        <title>The genomes of Aspergillus section Nigri reveals drivers in fungal speciation.</title>
        <authorList>
            <consortium name="DOE Joint Genome Institute"/>
            <person name="Vesth T.C."/>
            <person name="Nybo J."/>
            <person name="Theobald S."/>
            <person name="Brandl J."/>
            <person name="Frisvad J.C."/>
            <person name="Nielsen K.F."/>
            <person name="Lyhne E.K."/>
            <person name="Kogle M.E."/>
            <person name="Kuo A."/>
            <person name="Riley R."/>
            <person name="Clum A."/>
            <person name="Nolan M."/>
            <person name="Lipzen A."/>
            <person name="Salamov A."/>
            <person name="Henrissat B."/>
            <person name="Wiebenga A."/>
            <person name="De vries R.P."/>
            <person name="Grigoriev I.V."/>
            <person name="Mortensen U.H."/>
            <person name="Andersen M.R."/>
            <person name="Baker S.E."/>
        </authorList>
    </citation>
    <scope>NUCLEOTIDE SEQUENCE [LARGE SCALE GENOMIC DNA]</scope>
    <source>
        <strain evidence="1 2">CBS 139.54b</strain>
    </source>
</reference>
<gene>
    <name evidence="1" type="ORF">BDQ94DRAFT_153650</name>
</gene>
<name>A0A3F3PL83_9EURO</name>
<accession>A0A3F3PL83</accession>
<evidence type="ECO:0000313" key="2">
    <source>
        <dbReference type="Proteomes" id="UP000253729"/>
    </source>
</evidence>
<dbReference type="RefSeq" id="XP_026620605.1">
    <property type="nucleotide sequence ID" value="XM_026768169.1"/>
</dbReference>